<reference evidence="2 3" key="1">
    <citation type="journal article" date="2015" name="Genome Biol.">
        <title>Comparative genomics of Steinernema reveals deeply conserved gene regulatory networks.</title>
        <authorList>
            <person name="Dillman A.R."/>
            <person name="Macchietto M."/>
            <person name="Porter C.F."/>
            <person name="Rogers A."/>
            <person name="Williams B."/>
            <person name="Antoshechkin I."/>
            <person name="Lee M.M."/>
            <person name="Goodwin Z."/>
            <person name="Lu X."/>
            <person name="Lewis E.E."/>
            <person name="Goodrich-Blair H."/>
            <person name="Stock S.P."/>
            <person name="Adams B.J."/>
            <person name="Sternberg P.W."/>
            <person name="Mortazavi A."/>
        </authorList>
    </citation>
    <scope>NUCLEOTIDE SEQUENCE [LARGE SCALE GENOMIC DNA]</scope>
    <source>
        <strain evidence="2 3">ALL</strain>
    </source>
</reference>
<evidence type="ECO:0000256" key="1">
    <source>
        <dbReference type="SAM" id="MobiDB-lite"/>
    </source>
</evidence>
<dbReference type="Proteomes" id="UP000298663">
    <property type="component" value="Unassembled WGS sequence"/>
</dbReference>
<comment type="caution">
    <text evidence="2">The sequence shown here is derived from an EMBL/GenBank/DDBJ whole genome shotgun (WGS) entry which is preliminary data.</text>
</comment>
<sequence length="192" mass="22484">MIPSKRIESRKERVLCVILMCCSDSVIERLVMTVVISNFSANLLILVLTPIERWVSLFPRTKANLSTESCPHLRTKSAIHPNNPFRRPSVRRHLKDLQAMSERDRTIRLDRRLLKRFLTPTISVLTTTSWTIPMASRSMRLKKKPESAMAKRRRPKATRRRTYLTASSKKANWKIRTMIPCRMRRKKMGEDP</sequence>
<proteinExistence type="predicted"/>
<keyword evidence="3" id="KW-1185">Reference proteome</keyword>
<name>A0A4U5P8Y0_STECR</name>
<evidence type="ECO:0000313" key="3">
    <source>
        <dbReference type="Proteomes" id="UP000298663"/>
    </source>
</evidence>
<organism evidence="2 3">
    <name type="scientific">Steinernema carpocapsae</name>
    <name type="common">Entomopathogenic nematode</name>
    <dbReference type="NCBI Taxonomy" id="34508"/>
    <lineage>
        <taxon>Eukaryota</taxon>
        <taxon>Metazoa</taxon>
        <taxon>Ecdysozoa</taxon>
        <taxon>Nematoda</taxon>
        <taxon>Chromadorea</taxon>
        <taxon>Rhabditida</taxon>
        <taxon>Tylenchina</taxon>
        <taxon>Panagrolaimomorpha</taxon>
        <taxon>Strongyloidoidea</taxon>
        <taxon>Steinernematidae</taxon>
        <taxon>Steinernema</taxon>
    </lineage>
</organism>
<feature type="compositionally biased region" description="Basic residues" evidence="1">
    <location>
        <begin position="150"/>
        <end position="161"/>
    </location>
</feature>
<dbReference type="AlphaFoldDB" id="A0A4U5P8Y0"/>
<evidence type="ECO:0000313" key="2">
    <source>
        <dbReference type="EMBL" id="TKR92708.1"/>
    </source>
</evidence>
<feature type="region of interest" description="Disordered" evidence="1">
    <location>
        <begin position="139"/>
        <end position="161"/>
    </location>
</feature>
<dbReference type="EMBL" id="AZBU02000002">
    <property type="protein sequence ID" value="TKR92708.1"/>
    <property type="molecule type" value="Genomic_DNA"/>
</dbReference>
<protein>
    <submittedName>
        <fullName evidence="2">Uncharacterized protein</fullName>
    </submittedName>
</protein>
<accession>A0A4U5P8Y0</accession>
<gene>
    <name evidence="2" type="ORF">L596_007308</name>
</gene>
<reference evidence="2 3" key="2">
    <citation type="journal article" date="2019" name="G3 (Bethesda)">
        <title>Hybrid Assembly of the Genome of the Entomopathogenic Nematode Steinernema carpocapsae Identifies the X-Chromosome.</title>
        <authorList>
            <person name="Serra L."/>
            <person name="Macchietto M."/>
            <person name="Macias-Munoz A."/>
            <person name="McGill C.J."/>
            <person name="Rodriguez I.M."/>
            <person name="Rodriguez B."/>
            <person name="Murad R."/>
            <person name="Mortazavi A."/>
        </authorList>
    </citation>
    <scope>NUCLEOTIDE SEQUENCE [LARGE SCALE GENOMIC DNA]</scope>
    <source>
        <strain evidence="2 3">ALL</strain>
    </source>
</reference>